<comment type="caution">
    <text evidence="3">The sequence shown here is derived from an EMBL/GenBank/DDBJ whole genome shotgun (WGS) entry which is preliminary data.</text>
</comment>
<feature type="signal peptide" evidence="1">
    <location>
        <begin position="1"/>
        <end position="26"/>
    </location>
</feature>
<dbReference type="AlphaFoldDB" id="A0A6N7Z791"/>
<organism evidence="3 4">
    <name type="scientific">Amycolatopsis pithecellobii</name>
    <dbReference type="NCBI Taxonomy" id="664692"/>
    <lineage>
        <taxon>Bacteria</taxon>
        <taxon>Bacillati</taxon>
        <taxon>Actinomycetota</taxon>
        <taxon>Actinomycetes</taxon>
        <taxon>Pseudonocardiales</taxon>
        <taxon>Pseudonocardiaceae</taxon>
        <taxon>Amycolatopsis</taxon>
    </lineage>
</organism>
<evidence type="ECO:0000256" key="1">
    <source>
        <dbReference type="SAM" id="SignalP"/>
    </source>
</evidence>
<dbReference type="Gene3D" id="3.90.70.10">
    <property type="entry name" value="Cysteine proteinases"/>
    <property type="match status" value="1"/>
</dbReference>
<dbReference type="Pfam" id="PF13529">
    <property type="entry name" value="Peptidase_C39_2"/>
    <property type="match status" value="1"/>
</dbReference>
<keyword evidence="4" id="KW-1185">Reference proteome</keyword>
<name>A0A6N7Z791_9PSEU</name>
<protein>
    <submittedName>
        <fullName evidence="3">Peptidase C39 family protein</fullName>
    </submittedName>
</protein>
<dbReference type="InterPro" id="IPR039563">
    <property type="entry name" value="Peptidase_C39_single_dom"/>
</dbReference>
<evidence type="ECO:0000313" key="3">
    <source>
        <dbReference type="EMBL" id="MTD56954.1"/>
    </source>
</evidence>
<dbReference type="OrthoDB" id="9789941at2"/>
<proteinExistence type="predicted"/>
<sequence length="394" mass="42803">MTGRCVSGLLVVPAILAAMTAPPAAAQPTRAGDEAISYHDWHDPVARPSGRIDFGGKAYEYAQWTSPEFRPGFGATQLIASWNAQTPPHSWLQVEAQGETSTGTGTAWYVLGRWASADTDFRRTSVEGQDDANASVSVDTLVMKPGVTLRSYRLRVSLYHEPGARAPAVRTIGAMASDVPDRFTVPVSPPGKATGVELPVPAHAQNLHKGHFPEYGGGGENWCSPTATEMVVEYWGRRPTEADMSWIPADDVDRTVDYAARNTYDYSYQGTGNWPFNTAYAAEFGLHGHITRLHSLTELEDYVARGIPVITSQSFRAGELDNAGYGTAGHIWVVTGFTKDGDVIVNDPAASSNDRVRTVYKRAQFENIWQRTQRYTEDGTVASGSGGIAYLITP</sequence>
<dbReference type="CDD" id="cd02549">
    <property type="entry name" value="Peptidase_C39A"/>
    <property type="match status" value="1"/>
</dbReference>
<evidence type="ECO:0000313" key="4">
    <source>
        <dbReference type="Proteomes" id="UP000440096"/>
    </source>
</evidence>
<keyword evidence="1" id="KW-0732">Signal</keyword>
<dbReference type="Proteomes" id="UP000440096">
    <property type="component" value="Unassembled WGS sequence"/>
</dbReference>
<reference evidence="3 4" key="1">
    <citation type="submission" date="2019-11" db="EMBL/GenBank/DDBJ databases">
        <title>Draft genome of Amycolatopsis RM579.</title>
        <authorList>
            <person name="Duangmal K."/>
            <person name="Mingma R."/>
        </authorList>
    </citation>
    <scope>NUCLEOTIDE SEQUENCE [LARGE SCALE GENOMIC DNA]</scope>
    <source>
        <strain evidence="3 4">RM579</strain>
    </source>
</reference>
<accession>A0A6N7Z791</accession>
<dbReference type="EMBL" id="WMBA01000041">
    <property type="protein sequence ID" value="MTD56954.1"/>
    <property type="molecule type" value="Genomic_DNA"/>
</dbReference>
<dbReference type="InterPro" id="IPR039564">
    <property type="entry name" value="Peptidase_C39-like"/>
</dbReference>
<gene>
    <name evidence="3" type="ORF">GKO32_23705</name>
</gene>
<feature type="domain" description="Peptidase C39-like" evidence="2">
    <location>
        <begin position="199"/>
        <end position="349"/>
    </location>
</feature>
<evidence type="ECO:0000259" key="2">
    <source>
        <dbReference type="Pfam" id="PF13529"/>
    </source>
</evidence>
<feature type="chain" id="PRO_5026658852" evidence="1">
    <location>
        <begin position="27"/>
        <end position="394"/>
    </location>
</feature>
<dbReference type="RefSeq" id="WP_154759094.1">
    <property type="nucleotide sequence ID" value="NZ_WMBA01000041.1"/>
</dbReference>